<reference evidence="2 3" key="1">
    <citation type="journal article" date="2016" name="Mol. Biol. Evol.">
        <title>Comparative Genomics of Early-Diverging Mushroom-Forming Fungi Provides Insights into the Origins of Lignocellulose Decay Capabilities.</title>
        <authorList>
            <person name="Nagy L.G."/>
            <person name="Riley R."/>
            <person name="Tritt A."/>
            <person name="Adam C."/>
            <person name="Daum C."/>
            <person name="Floudas D."/>
            <person name="Sun H."/>
            <person name="Yadav J.S."/>
            <person name="Pangilinan J."/>
            <person name="Larsson K.H."/>
            <person name="Matsuura K."/>
            <person name="Barry K."/>
            <person name="Labutti K."/>
            <person name="Kuo R."/>
            <person name="Ohm R.A."/>
            <person name="Bhattacharya S.S."/>
            <person name="Shirouzu T."/>
            <person name="Yoshinaga Y."/>
            <person name="Martin F.M."/>
            <person name="Grigoriev I.V."/>
            <person name="Hibbett D.S."/>
        </authorList>
    </citation>
    <scope>NUCLEOTIDE SEQUENCE [LARGE SCALE GENOMIC DNA]</scope>
    <source>
        <strain evidence="2 3">CBS 109695</strain>
    </source>
</reference>
<gene>
    <name evidence="2" type="ORF">FIBSPDRAFT_955719</name>
</gene>
<organism evidence="2 3">
    <name type="scientific">Athelia psychrophila</name>
    <dbReference type="NCBI Taxonomy" id="1759441"/>
    <lineage>
        <taxon>Eukaryota</taxon>
        <taxon>Fungi</taxon>
        <taxon>Dikarya</taxon>
        <taxon>Basidiomycota</taxon>
        <taxon>Agaricomycotina</taxon>
        <taxon>Agaricomycetes</taxon>
        <taxon>Agaricomycetidae</taxon>
        <taxon>Atheliales</taxon>
        <taxon>Atheliaceae</taxon>
        <taxon>Athelia</taxon>
    </lineage>
</organism>
<evidence type="ECO:0000256" key="1">
    <source>
        <dbReference type="SAM" id="MobiDB-lite"/>
    </source>
</evidence>
<proteinExistence type="predicted"/>
<feature type="compositionally biased region" description="Basic and acidic residues" evidence="1">
    <location>
        <begin position="178"/>
        <end position="196"/>
    </location>
</feature>
<dbReference type="OrthoDB" id="2187at2759"/>
<evidence type="ECO:0000313" key="3">
    <source>
        <dbReference type="Proteomes" id="UP000076532"/>
    </source>
</evidence>
<protein>
    <submittedName>
        <fullName evidence="2">Uncharacterized protein</fullName>
    </submittedName>
</protein>
<feature type="region of interest" description="Disordered" evidence="1">
    <location>
        <begin position="119"/>
        <end position="196"/>
    </location>
</feature>
<name>A0A166HSJ5_9AGAM</name>
<keyword evidence="3" id="KW-1185">Reference proteome</keyword>
<dbReference type="EMBL" id="KV417566">
    <property type="protein sequence ID" value="KZP19184.1"/>
    <property type="molecule type" value="Genomic_DNA"/>
</dbReference>
<dbReference type="AlphaFoldDB" id="A0A166HSJ5"/>
<dbReference type="Proteomes" id="UP000076532">
    <property type="component" value="Unassembled WGS sequence"/>
</dbReference>
<accession>A0A166HSJ5</accession>
<evidence type="ECO:0000313" key="2">
    <source>
        <dbReference type="EMBL" id="KZP19184.1"/>
    </source>
</evidence>
<sequence>MSSSTSLYPYTAHSSNDLFALNISQSISRSLPPMYPSAQRKSDTLLTINTGVHVAPKLRNSASTASKPPTCDLQARKCARVSICAYLQGISADNSAYARPELLALTRAQPLNLASLTSFDTPGAKGKQLEKGTPSTGLSCVGPLDLSPNAPGKDSASAVPEEKVATAQDPPAASPPKFPKEKAKREGREGKGRGRGIVELKGGCPGAACCSPPHWGWDLVSTPTAHEPLCAQFRAGMVMVRGGEGKTSVAKAVAERVQIMYVPLALPTLPSLHHHIIEASFFPGHIAYTPYIELARHTETPIPTPKRLFKHSRGNAACRSSSVIAFDKVDQLLGVESRVILHTSFHGALRHMLLRHAQPAGHRGRRGGAGSRTTLYVLGEIVDPPNEDTRRNILMRVEERRLEKAPTESPLQFTLLAVGGELLRDGPIQLRHTRNAPGGDAVHDAQGRRCCARYRPFIRTYT</sequence>